<evidence type="ECO:0000313" key="3">
    <source>
        <dbReference type="Proteomes" id="UP001221757"/>
    </source>
</evidence>
<dbReference type="Proteomes" id="UP001221757">
    <property type="component" value="Unassembled WGS sequence"/>
</dbReference>
<evidence type="ECO:0000313" key="2">
    <source>
        <dbReference type="EMBL" id="KAJ7669677.1"/>
    </source>
</evidence>
<organism evidence="2 3">
    <name type="scientific">Mycena rosella</name>
    <name type="common">Pink bonnet</name>
    <name type="synonym">Agaricus rosellus</name>
    <dbReference type="NCBI Taxonomy" id="1033263"/>
    <lineage>
        <taxon>Eukaryota</taxon>
        <taxon>Fungi</taxon>
        <taxon>Dikarya</taxon>
        <taxon>Basidiomycota</taxon>
        <taxon>Agaricomycotina</taxon>
        <taxon>Agaricomycetes</taxon>
        <taxon>Agaricomycetidae</taxon>
        <taxon>Agaricales</taxon>
        <taxon>Marasmiineae</taxon>
        <taxon>Mycenaceae</taxon>
        <taxon>Mycena</taxon>
    </lineage>
</organism>
<dbReference type="EMBL" id="JARKIE010000186">
    <property type="protein sequence ID" value="KAJ7669677.1"/>
    <property type="molecule type" value="Genomic_DNA"/>
</dbReference>
<feature type="compositionally biased region" description="Polar residues" evidence="1">
    <location>
        <begin position="344"/>
        <end position="357"/>
    </location>
</feature>
<protein>
    <submittedName>
        <fullName evidence="2">Uncharacterized protein</fullName>
    </submittedName>
</protein>
<feature type="compositionally biased region" description="Low complexity" evidence="1">
    <location>
        <begin position="361"/>
        <end position="380"/>
    </location>
</feature>
<sequence>MAQISPQTPHPHSVNLLRNCNLRSPLGPFDGNVATHAQIGAQHFLITTNADYVPAVPSLEVPHTVYLRADMHYGMDDPTLWPQQWTAHYCHLPLIAKKGAHPELEVMWWNPTPEDFRVGSAVTRGLGRLMRARFSRFLPAINELVPRCRELHHTSPAIALPLFGQLIQQILMYLEQLQTLPTTYTKMLFAVTPLQRAFLKLDALYNYMTIYKERMNNYMAPTDTNTAVGEFVSVFTSVPTVAQQLWAAHIPFWFLRGYEVFDAENILAVVPLRQPTFDLPDPDAHGEGAPPALYSGNSTLDKIAAIDPSLVPPPPSPAPAADAVTPVASTSCPVAPHAAPVASGSRSAGQSNHQQQPRYKPYPAKAPAKSPAKTPAAAKPPKIEPDKFIILQVIEMLPSIVCMADALAKVDCSVPPPDRRRRFLHHWNLLADGFIYMLTQPHPQLLSAQERSSKLEERIRPALQASNVASIEGFPVPIERLPQFSLEQTREIIWQVAETNFRFEFCALDRRASGKNRLDDRGWAAATLEERHRHVGRTASLMLDWTTKSPRPEIIGRVAGRFNWSPSDIQSLETAVSRYYTQAFWEYFGHTAVVPMHLEHELEKEGGEI</sequence>
<keyword evidence="3" id="KW-1185">Reference proteome</keyword>
<accession>A0AAD7CYG0</accession>
<dbReference type="AlphaFoldDB" id="A0AAD7CYG0"/>
<reference evidence="2" key="1">
    <citation type="submission" date="2023-03" db="EMBL/GenBank/DDBJ databases">
        <title>Massive genome expansion in bonnet fungi (Mycena s.s.) driven by repeated elements and novel gene families across ecological guilds.</title>
        <authorList>
            <consortium name="Lawrence Berkeley National Laboratory"/>
            <person name="Harder C.B."/>
            <person name="Miyauchi S."/>
            <person name="Viragh M."/>
            <person name="Kuo A."/>
            <person name="Thoen E."/>
            <person name="Andreopoulos B."/>
            <person name="Lu D."/>
            <person name="Skrede I."/>
            <person name="Drula E."/>
            <person name="Henrissat B."/>
            <person name="Morin E."/>
            <person name="Kohler A."/>
            <person name="Barry K."/>
            <person name="LaButti K."/>
            <person name="Morin E."/>
            <person name="Salamov A."/>
            <person name="Lipzen A."/>
            <person name="Mereny Z."/>
            <person name="Hegedus B."/>
            <person name="Baldrian P."/>
            <person name="Stursova M."/>
            <person name="Weitz H."/>
            <person name="Taylor A."/>
            <person name="Grigoriev I.V."/>
            <person name="Nagy L.G."/>
            <person name="Martin F."/>
            <person name="Kauserud H."/>
        </authorList>
    </citation>
    <scope>NUCLEOTIDE SEQUENCE</scope>
    <source>
        <strain evidence="2">CBHHK067</strain>
    </source>
</reference>
<evidence type="ECO:0000256" key="1">
    <source>
        <dbReference type="SAM" id="MobiDB-lite"/>
    </source>
</evidence>
<gene>
    <name evidence="2" type="ORF">B0H17DRAFT_1209638</name>
</gene>
<comment type="caution">
    <text evidence="2">The sequence shown here is derived from an EMBL/GenBank/DDBJ whole genome shotgun (WGS) entry which is preliminary data.</text>
</comment>
<proteinExistence type="predicted"/>
<name>A0AAD7CYG0_MYCRO</name>
<feature type="region of interest" description="Disordered" evidence="1">
    <location>
        <begin position="335"/>
        <end position="380"/>
    </location>
</feature>